<keyword evidence="3" id="KW-1185">Reference proteome</keyword>
<sequence>MFCCLQRQGCFEPDEMDASGFGPPIPTILTFGGQRDPQPLPPPPVPVSATSGGTYGNSYGGGPVSQSNANNINTNKEPYSVINPKILTGSIHRPSYPHIETAHGGWPIGFESAISGKSNLMSNQI</sequence>
<evidence type="ECO:0000256" key="1">
    <source>
        <dbReference type="SAM" id="MobiDB-lite"/>
    </source>
</evidence>
<name>T1KYU7_TETUR</name>
<proteinExistence type="predicted"/>
<protein>
    <submittedName>
        <fullName evidence="2">Uncharacterized protein</fullName>
    </submittedName>
</protein>
<dbReference type="AlphaFoldDB" id="T1KYU7"/>
<reference evidence="3" key="1">
    <citation type="submission" date="2011-08" db="EMBL/GenBank/DDBJ databases">
        <authorList>
            <person name="Rombauts S."/>
        </authorList>
    </citation>
    <scope>NUCLEOTIDE SEQUENCE</scope>
    <source>
        <strain evidence="3">London</strain>
    </source>
</reference>
<dbReference type="EMBL" id="CAEY01000718">
    <property type="status" value="NOT_ANNOTATED_CDS"/>
    <property type="molecule type" value="Genomic_DNA"/>
</dbReference>
<accession>T1KYU7</accession>
<feature type="compositionally biased region" description="Polar residues" evidence="1">
    <location>
        <begin position="64"/>
        <end position="76"/>
    </location>
</feature>
<reference evidence="2" key="2">
    <citation type="submission" date="2015-06" db="UniProtKB">
        <authorList>
            <consortium name="EnsemblMetazoa"/>
        </authorList>
    </citation>
    <scope>IDENTIFICATION</scope>
</reference>
<feature type="compositionally biased region" description="Gly residues" evidence="1">
    <location>
        <begin position="53"/>
        <end position="63"/>
    </location>
</feature>
<dbReference type="HOGENOM" id="CLU_1995522_0_0_1"/>
<organism evidence="2 3">
    <name type="scientific">Tetranychus urticae</name>
    <name type="common">Two-spotted spider mite</name>
    <dbReference type="NCBI Taxonomy" id="32264"/>
    <lineage>
        <taxon>Eukaryota</taxon>
        <taxon>Metazoa</taxon>
        <taxon>Ecdysozoa</taxon>
        <taxon>Arthropoda</taxon>
        <taxon>Chelicerata</taxon>
        <taxon>Arachnida</taxon>
        <taxon>Acari</taxon>
        <taxon>Acariformes</taxon>
        <taxon>Trombidiformes</taxon>
        <taxon>Prostigmata</taxon>
        <taxon>Eleutherengona</taxon>
        <taxon>Raphignathae</taxon>
        <taxon>Tetranychoidea</taxon>
        <taxon>Tetranychidae</taxon>
        <taxon>Tetranychus</taxon>
    </lineage>
</organism>
<feature type="region of interest" description="Disordered" evidence="1">
    <location>
        <begin position="16"/>
        <end position="76"/>
    </location>
</feature>
<evidence type="ECO:0000313" key="3">
    <source>
        <dbReference type="Proteomes" id="UP000015104"/>
    </source>
</evidence>
<dbReference type="EnsemblMetazoa" id="tetur27g01960.1">
    <property type="protein sequence ID" value="tetur27g01960.1"/>
    <property type="gene ID" value="tetur27g01960"/>
</dbReference>
<dbReference type="Proteomes" id="UP000015104">
    <property type="component" value="Unassembled WGS sequence"/>
</dbReference>
<evidence type="ECO:0000313" key="2">
    <source>
        <dbReference type="EnsemblMetazoa" id="tetur27g01960.1"/>
    </source>
</evidence>